<feature type="signal peptide" evidence="3">
    <location>
        <begin position="1"/>
        <end position="27"/>
    </location>
</feature>
<accession>A0AAN8UY16</accession>
<keyword evidence="2" id="KW-1133">Transmembrane helix</keyword>
<evidence type="ECO:0000256" key="2">
    <source>
        <dbReference type="SAM" id="Phobius"/>
    </source>
</evidence>
<feature type="transmembrane region" description="Helical" evidence="2">
    <location>
        <begin position="87"/>
        <end position="108"/>
    </location>
</feature>
<dbReference type="GO" id="GO:0015297">
    <property type="term" value="F:antiporter activity"/>
    <property type="evidence" value="ECO:0007669"/>
    <property type="project" value="InterPro"/>
</dbReference>
<evidence type="ECO:0000313" key="5">
    <source>
        <dbReference type="Proteomes" id="UP001370490"/>
    </source>
</evidence>
<evidence type="ECO:0000256" key="3">
    <source>
        <dbReference type="SAM" id="SignalP"/>
    </source>
</evidence>
<evidence type="ECO:0000256" key="1">
    <source>
        <dbReference type="ARBA" id="ARBA00010199"/>
    </source>
</evidence>
<dbReference type="Pfam" id="PF01554">
    <property type="entry name" value="MatE"/>
    <property type="match status" value="1"/>
</dbReference>
<comment type="caution">
    <text evidence="4">The sequence shown here is derived from an EMBL/GenBank/DDBJ whole genome shotgun (WGS) entry which is preliminary data.</text>
</comment>
<evidence type="ECO:0000313" key="4">
    <source>
        <dbReference type="EMBL" id="KAK6924070.1"/>
    </source>
</evidence>
<gene>
    <name evidence="4" type="ORF">RJ641_010270</name>
</gene>
<keyword evidence="3" id="KW-0732">Signal</keyword>
<dbReference type="Proteomes" id="UP001370490">
    <property type="component" value="Unassembled WGS sequence"/>
</dbReference>
<name>A0AAN8UY16_9MAGN</name>
<comment type="similarity">
    <text evidence="1">Belongs to the multi antimicrobial extrusion (MATE) (TC 2.A.66.1) family.</text>
</comment>
<organism evidence="4 5">
    <name type="scientific">Dillenia turbinata</name>
    <dbReference type="NCBI Taxonomy" id="194707"/>
    <lineage>
        <taxon>Eukaryota</taxon>
        <taxon>Viridiplantae</taxon>
        <taxon>Streptophyta</taxon>
        <taxon>Embryophyta</taxon>
        <taxon>Tracheophyta</taxon>
        <taxon>Spermatophyta</taxon>
        <taxon>Magnoliopsida</taxon>
        <taxon>eudicotyledons</taxon>
        <taxon>Gunneridae</taxon>
        <taxon>Pentapetalae</taxon>
        <taxon>Dilleniales</taxon>
        <taxon>Dilleniaceae</taxon>
        <taxon>Dillenia</taxon>
    </lineage>
</organism>
<sequence length="167" mass="18173">MSFMTTMRNAWGLVFTMDEAILSLTAATMPVVGLCELGNCPQTTVCGALRGSARPALGANKNLISFYGVGLPVAIFMAFLMDMGFLGLWMGLLMAQVVCALSMVFALIKTDWVAQAERAQVLIGSEGNDKMQNRDIGGFLPVKSIKRIGVLFQWMSNRDIAERNLGR</sequence>
<keyword evidence="2" id="KW-0472">Membrane</keyword>
<dbReference type="GO" id="GO:0016020">
    <property type="term" value="C:membrane"/>
    <property type="evidence" value="ECO:0007669"/>
    <property type="project" value="InterPro"/>
</dbReference>
<dbReference type="GO" id="GO:0042910">
    <property type="term" value="F:xenobiotic transmembrane transporter activity"/>
    <property type="evidence" value="ECO:0007669"/>
    <property type="project" value="InterPro"/>
</dbReference>
<dbReference type="InterPro" id="IPR002528">
    <property type="entry name" value="MATE_fam"/>
</dbReference>
<feature type="chain" id="PRO_5042888257" evidence="3">
    <location>
        <begin position="28"/>
        <end position="167"/>
    </location>
</feature>
<dbReference type="EMBL" id="JBAMMX010000017">
    <property type="protein sequence ID" value="KAK6924070.1"/>
    <property type="molecule type" value="Genomic_DNA"/>
</dbReference>
<keyword evidence="5" id="KW-1185">Reference proteome</keyword>
<dbReference type="AlphaFoldDB" id="A0AAN8UY16"/>
<protein>
    <submittedName>
        <fullName evidence="4">Multi antimicrobial extrusion protein</fullName>
    </submittedName>
</protein>
<dbReference type="PANTHER" id="PTHR11206">
    <property type="entry name" value="MULTIDRUG RESISTANCE PROTEIN"/>
    <property type="match status" value="1"/>
</dbReference>
<proteinExistence type="inferred from homology"/>
<feature type="transmembrane region" description="Helical" evidence="2">
    <location>
        <begin position="63"/>
        <end position="81"/>
    </location>
</feature>
<keyword evidence="2" id="KW-0812">Transmembrane</keyword>
<reference evidence="4 5" key="1">
    <citation type="submission" date="2023-12" db="EMBL/GenBank/DDBJ databases">
        <title>A high-quality genome assembly for Dillenia turbinata (Dilleniales).</title>
        <authorList>
            <person name="Chanderbali A."/>
        </authorList>
    </citation>
    <scope>NUCLEOTIDE SEQUENCE [LARGE SCALE GENOMIC DNA]</scope>
    <source>
        <strain evidence="4">LSX21</strain>
        <tissue evidence="4">Leaf</tissue>
    </source>
</reference>